<dbReference type="Gramene" id="PUZ77446">
    <property type="protein sequence ID" value="PUZ77446"/>
    <property type="gene ID" value="GQ55_1G371900"/>
</dbReference>
<name>A0A2T7FBI8_9POAL</name>
<dbReference type="AlphaFoldDB" id="A0A2T7FBI8"/>
<proteinExistence type="predicted"/>
<accession>A0A2T7FBI8</accession>
<evidence type="ECO:0000313" key="2">
    <source>
        <dbReference type="Proteomes" id="UP000244336"/>
    </source>
</evidence>
<organism evidence="1 2">
    <name type="scientific">Panicum hallii var. hallii</name>
    <dbReference type="NCBI Taxonomy" id="1504633"/>
    <lineage>
        <taxon>Eukaryota</taxon>
        <taxon>Viridiplantae</taxon>
        <taxon>Streptophyta</taxon>
        <taxon>Embryophyta</taxon>
        <taxon>Tracheophyta</taxon>
        <taxon>Spermatophyta</taxon>
        <taxon>Magnoliopsida</taxon>
        <taxon>Liliopsida</taxon>
        <taxon>Poales</taxon>
        <taxon>Poaceae</taxon>
        <taxon>PACMAD clade</taxon>
        <taxon>Panicoideae</taxon>
        <taxon>Panicodae</taxon>
        <taxon>Paniceae</taxon>
        <taxon>Panicinae</taxon>
        <taxon>Panicum</taxon>
        <taxon>Panicum sect. Panicum</taxon>
    </lineage>
</organism>
<protein>
    <submittedName>
        <fullName evidence="1">Uncharacterized protein</fullName>
    </submittedName>
</protein>
<keyword evidence="2" id="KW-1185">Reference proteome</keyword>
<dbReference type="PROSITE" id="PS51257">
    <property type="entry name" value="PROKAR_LIPOPROTEIN"/>
    <property type="match status" value="1"/>
</dbReference>
<reference evidence="1 2" key="1">
    <citation type="submission" date="2018-04" db="EMBL/GenBank/DDBJ databases">
        <title>WGS assembly of Panicum hallii var. hallii HAL2.</title>
        <authorList>
            <person name="Lovell J."/>
            <person name="Jenkins J."/>
            <person name="Lowry D."/>
            <person name="Mamidi S."/>
            <person name="Sreedasyam A."/>
            <person name="Weng X."/>
            <person name="Barry K."/>
            <person name="Bonette J."/>
            <person name="Campitelli B."/>
            <person name="Daum C."/>
            <person name="Gordon S."/>
            <person name="Gould B."/>
            <person name="Lipzen A."/>
            <person name="MacQueen A."/>
            <person name="Palacio-Mejia J."/>
            <person name="Plott C."/>
            <person name="Shakirov E."/>
            <person name="Shu S."/>
            <person name="Yoshinaga Y."/>
            <person name="Zane M."/>
            <person name="Rokhsar D."/>
            <person name="Grimwood J."/>
            <person name="Schmutz J."/>
            <person name="Juenger T."/>
        </authorList>
    </citation>
    <scope>NUCLEOTIDE SEQUENCE [LARGE SCALE GENOMIC DNA]</scope>
    <source>
        <strain evidence="2">cv. HAL2</strain>
    </source>
</reference>
<sequence>MDRAIRPILLVRQEGSRMNSPPPAMSGCASLATCRYLSLTSVSSLHAH</sequence>
<evidence type="ECO:0000313" key="1">
    <source>
        <dbReference type="EMBL" id="PUZ77446.1"/>
    </source>
</evidence>
<gene>
    <name evidence="1" type="ORF">GQ55_1G371900</name>
</gene>
<dbReference type="EMBL" id="CM009749">
    <property type="protein sequence ID" value="PUZ77446.1"/>
    <property type="molecule type" value="Genomic_DNA"/>
</dbReference>
<dbReference type="Proteomes" id="UP000244336">
    <property type="component" value="Chromosome 1"/>
</dbReference>